<keyword evidence="6" id="KW-0804">Transcription</keyword>
<dbReference type="EMBL" id="KV407459">
    <property type="protein sequence ID" value="KZF21962.1"/>
    <property type="molecule type" value="Genomic_DNA"/>
</dbReference>
<evidence type="ECO:0000256" key="9">
    <source>
        <dbReference type="SAM" id="MobiDB-lite"/>
    </source>
</evidence>
<dbReference type="InterPro" id="IPR001680">
    <property type="entry name" value="WD40_rpt"/>
</dbReference>
<protein>
    <submittedName>
        <fullName evidence="10">WD40 repeat-like protein</fullName>
    </submittedName>
</protein>
<keyword evidence="5" id="KW-0677">Repeat</keyword>
<dbReference type="PROSITE" id="PS50082">
    <property type="entry name" value="WD_REPEATS_2"/>
    <property type="match status" value="1"/>
</dbReference>
<name>A0A165GAW0_XYLHT</name>
<evidence type="ECO:0000256" key="7">
    <source>
        <dbReference type="ARBA" id="ARBA00023242"/>
    </source>
</evidence>
<accession>A0A165GAW0</accession>
<keyword evidence="4 8" id="KW-0853">WD repeat</keyword>
<dbReference type="Pfam" id="PF23869">
    <property type="entry name" value="Beta-prop_WDR75_1st"/>
    <property type="match status" value="1"/>
</dbReference>
<dbReference type="OMA" id="TRIDGPH"/>
<feature type="region of interest" description="Disordered" evidence="9">
    <location>
        <begin position="860"/>
        <end position="930"/>
    </location>
</feature>
<dbReference type="GO" id="GO:2000234">
    <property type="term" value="P:positive regulation of rRNA processing"/>
    <property type="evidence" value="ECO:0007669"/>
    <property type="project" value="TreeGrafter"/>
</dbReference>
<dbReference type="PROSITE" id="PS50294">
    <property type="entry name" value="WD_REPEATS_REGION"/>
    <property type="match status" value="1"/>
</dbReference>
<dbReference type="SUPFAM" id="SSF50998">
    <property type="entry name" value="Quinoprotein alcohol dehydrogenase-like"/>
    <property type="match status" value="1"/>
</dbReference>
<evidence type="ECO:0000256" key="2">
    <source>
        <dbReference type="ARBA" id="ARBA00022517"/>
    </source>
</evidence>
<feature type="compositionally biased region" description="Basic residues" evidence="9">
    <location>
        <begin position="27"/>
        <end position="39"/>
    </location>
</feature>
<feature type="repeat" description="WD" evidence="8">
    <location>
        <begin position="311"/>
        <end position="352"/>
    </location>
</feature>
<evidence type="ECO:0000256" key="3">
    <source>
        <dbReference type="ARBA" id="ARBA00022552"/>
    </source>
</evidence>
<dbReference type="GO" id="GO:0003723">
    <property type="term" value="F:RNA binding"/>
    <property type="evidence" value="ECO:0007669"/>
    <property type="project" value="InterPro"/>
</dbReference>
<dbReference type="GO" id="GO:0006364">
    <property type="term" value="P:rRNA processing"/>
    <property type="evidence" value="ECO:0007669"/>
    <property type="project" value="UniProtKB-KW"/>
</dbReference>
<dbReference type="InterPro" id="IPR015943">
    <property type="entry name" value="WD40/YVTN_repeat-like_dom_sf"/>
</dbReference>
<dbReference type="Gene3D" id="2.130.10.10">
    <property type="entry name" value="YVTN repeat-like/Quinoprotein amine dehydrogenase"/>
    <property type="match status" value="3"/>
</dbReference>
<keyword evidence="11" id="KW-1185">Reference proteome</keyword>
<feature type="compositionally biased region" description="Acidic residues" evidence="9">
    <location>
        <begin position="913"/>
        <end position="923"/>
    </location>
</feature>
<evidence type="ECO:0000313" key="11">
    <source>
        <dbReference type="Proteomes" id="UP000076632"/>
    </source>
</evidence>
<dbReference type="InterPro" id="IPR036322">
    <property type="entry name" value="WD40_repeat_dom_sf"/>
</dbReference>
<evidence type="ECO:0000256" key="1">
    <source>
        <dbReference type="ARBA" id="ARBA00004604"/>
    </source>
</evidence>
<evidence type="ECO:0000256" key="5">
    <source>
        <dbReference type="ARBA" id="ARBA00022737"/>
    </source>
</evidence>
<dbReference type="InParanoid" id="A0A165GAW0"/>
<dbReference type="Proteomes" id="UP000076632">
    <property type="component" value="Unassembled WGS sequence"/>
</dbReference>
<dbReference type="RefSeq" id="XP_018187517.1">
    <property type="nucleotide sequence ID" value="XM_018332667.1"/>
</dbReference>
<dbReference type="SUPFAM" id="SSF50978">
    <property type="entry name" value="WD40 repeat-like"/>
    <property type="match status" value="1"/>
</dbReference>
<dbReference type="CDD" id="cd23952">
    <property type="entry name" value="Utp17_CTD"/>
    <property type="match status" value="1"/>
</dbReference>
<evidence type="ECO:0000256" key="8">
    <source>
        <dbReference type="PROSITE-ProRule" id="PRU00221"/>
    </source>
</evidence>
<dbReference type="GO" id="GO:0032040">
    <property type="term" value="C:small-subunit processome"/>
    <property type="evidence" value="ECO:0007669"/>
    <property type="project" value="InterPro"/>
</dbReference>
<gene>
    <name evidence="10" type="ORF">L228DRAFT_247572</name>
</gene>
<sequence>MTLSDWRSSLRLHRLKQKTPGGTDVAKRHRGKRRSKKSATWKVSEPVGGKFLNNEPVFSADEKYLFVANETAVHIYSTATSLLVRALVIGGTTVVTGYALSPTKPNTLYVSTLSGLIYHWDWVEGEKLGRWEIGSDIFGLAVAPMPSQPHQDIVYTVDKKQKWMLTAHKLMSGIEASKTELATLYRSTNPITSLRIVQGGRVIVATSGDRLLVGFSEAFQSPSLQELSYVFREISSSEWITCIDIRESSGERQSGGKKAKSQQGNRAPSVDIVVGGLQGAIFVHEDLLNKMIQMERPSTGRETFKITPRKLHWHREAVNTVKFSLDGNYIISGGSETVLVLWQVDTGKRQFLPHLASVIETLVVSPSGTSYAVRLADNSVMILSTSELKPTANIAGIQARSITAQLIPRGKITTVESLEAAASSTETGMEFPRIPSCISRVNPTQVLVAVPASQSNVQGANVNAPYLQTFDFTAAQHVSRQALARTNTTNLNIGPDANKIGEPDVKFVQVSSDGQWLATIDEWAPPRKDVEHLAVDGPDASEEQTRRREVFLKFWKWNVETKDWELVTRVDAPHECPVSGVSTGRVYGLQADPSSPGFATIGEDGAVRIWKPKTRLRNGITVRGSNAEGLTTWGCVHTVALDRFSQTDSADPAQENTPIRRACLAYSADGSTLAACIQESAETDSGVVHFINPATGGVPYIKSGLYQGVISAIGFVGRYLVTVSDLVLVWDVVEDRASFSFAPPISTFTETQRASMLHLAIDTSSETFAVAIPSADSTKRLHQLQKAHSQVAIFDPANSSPIFTTSMPRIVTSLLPTIGSKGYLTIDASAQIRVLTPRSIPAVSIFRPDPERRETLSGLENIYGDADKEDETVAATTSTAMDKRANESDEEEDDDEDAGQDDAQFAATHHIEEDNDDNDEDDAPVVRQEQLTQIFDVGPSFALPPVSELFQQVVSLFSRKPRNA</sequence>
<keyword evidence="2" id="KW-0690">Ribosome biogenesis</keyword>
<keyword evidence="7" id="KW-0539">Nucleus</keyword>
<dbReference type="SMART" id="SM00320">
    <property type="entry name" value="WD40"/>
    <property type="match status" value="4"/>
</dbReference>
<proteinExistence type="predicted"/>
<reference evidence="10 11" key="1">
    <citation type="journal article" date="2016" name="Fungal Biol.">
        <title>The genome of Xylona heveae provides a window into fungal endophytism.</title>
        <authorList>
            <person name="Gazis R."/>
            <person name="Kuo A."/>
            <person name="Riley R."/>
            <person name="LaButti K."/>
            <person name="Lipzen A."/>
            <person name="Lin J."/>
            <person name="Amirebrahimi M."/>
            <person name="Hesse C.N."/>
            <person name="Spatafora J.W."/>
            <person name="Henrissat B."/>
            <person name="Hainaut M."/>
            <person name="Grigoriev I.V."/>
            <person name="Hibbett D.S."/>
        </authorList>
    </citation>
    <scope>NUCLEOTIDE SEQUENCE [LARGE SCALE GENOMIC DNA]</scope>
    <source>
        <strain evidence="10 11">TC161</strain>
    </source>
</reference>
<dbReference type="PANTHER" id="PTHR44215:SF1">
    <property type="entry name" value="WD REPEAT-CONTAINING PROTEIN 75"/>
    <property type="match status" value="1"/>
</dbReference>
<dbReference type="GO" id="GO:0045943">
    <property type="term" value="P:positive regulation of transcription by RNA polymerase I"/>
    <property type="evidence" value="ECO:0007669"/>
    <property type="project" value="InterPro"/>
</dbReference>
<dbReference type="InterPro" id="IPR011047">
    <property type="entry name" value="Quinoprotein_ADH-like_sf"/>
</dbReference>
<organism evidence="10 11">
    <name type="scientific">Xylona heveae (strain CBS 132557 / TC161)</name>
    <dbReference type="NCBI Taxonomy" id="1328760"/>
    <lineage>
        <taxon>Eukaryota</taxon>
        <taxon>Fungi</taxon>
        <taxon>Dikarya</taxon>
        <taxon>Ascomycota</taxon>
        <taxon>Pezizomycotina</taxon>
        <taxon>Xylonomycetes</taxon>
        <taxon>Xylonales</taxon>
        <taxon>Xylonaceae</taxon>
        <taxon>Xylona</taxon>
    </lineage>
</organism>
<keyword evidence="3" id="KW-0698">rRNA processing</keyword>
<dbReference type="OrthoDB" id="4096at2759"/>
<dbReference type="PANTHER" id="PTHR44215">
    <property type="entry name" value="WD REPEAT-CONTAINING PROTEIN 75"/>
    <property type="match status" value="1"/>
</dbReference>
<dbReference type="GeneID" id="28897804"/>
<evidence type="ECO:0000256" key="6">
    <source>
        <dbReference type="ARBA" id="ARBA00023163"/>
    </source>
</evidence>
<comment type="subcellular location">
    <subcellularLocation>
        <location evidence="1">Nucleus</location>
        <location evidence="1">Nucleolus</location>
    </subcellularLocation>
</comment>
<feature type="region of interest" description="Disordered" evidence="9">
    <location>
        <begin position="19"/>
        <end position="39"/>
    </location>
</feature>
<dbReference type="AlphaFoldDB" id="A0A165GAW0"/>
<evidence type="ECO:0000313" key="10">
    <source>
        <dbReference type="EMBL" id="KZF21962.1"/>
    </source>
</evidence>
<dbReference type="STRING" id="1328760.A0A165GAW0"/>
<dbReference type="InterPro" id="IPR053826">
    <property type="entry name" value="WDR75"/>
</dbReference>
<feature type="compositionally biased region" description="Acidic residues" evidence="9">
    <location>
        <begin position="888"/>
        <end position="900"/>
    </location>
</feature>
<evidence type="ECO:0000256" key="4">
    <source>
        <dbReference type="ARBA" id="ARBA00022574"/>
    </source>
</evidence>